<organism evidence="11 12">
    <name type="scientific">Luteimonas granuli</name>
    <dbReference type="NCBI Taxonomy" id="1176533"/>
    <lineage>
        <taxon>Bacteria</taxon>
        <taxon>Pseudomonadati</taxon>
        <taxon>Pseudomonadota</taxon>
        <taxon>Gammaproteobacteria</taxon>
        <taxon>Lysobacterales</taxon>
        <taxon>Lysobacteraceae</taxon>
        <taxon>Luteimonas</taxon>
    </lineage>
</organism>
<feature type="transmembrane region" description="Helical" evidence="9">
    <location>
        <begin position="272"/>
        <end position="291"/>
    </location>
</feature>
<feature type="domain" description="Glycosyltransferase RgtA/B/C/D-like" evidence="10">
    <location>
        <begin position="53"/>
        <end position="211"/>
    </location>
</feature>
<feature type="transmembrane region" description="Helical" evidence="9">
    <location>
        <begin position="150"/>
        <end position="182"/>
    </location>
</feature>
<dbReference type="PANTHER" id="PTHR33908">
    <property type="entry name" value="MANNOSYLTRANSFERASE YKCB-RELATED"/>
    <property type="match status" value="1"/>
</dbReference>
<evidence type="ECO:0000256" key="1">
    <source>
        <dbReference type="ARBA" id="ARBA00004651"/>
    </source>
</evidence>
<evidence type="ECO:0000256" key="6">
    <source>
        <dbReference type="ARBA" id="ARBA00022989"/>
    </source>
</evidence>
<dbReference type="PANTHER" id="PTHR33908:SF11">
    <property type="entry name" value="MEMBRANE PROTEIN"/>
    <property type="match status" value="1"/>
</dbReference>
<feature type="transmembrane region" description="Helical" evidence="9">
    <location>
        <begin position="72"/>
        <end position="90"/>
    </location>
</feature>
<keyword evidence="12" id="KW-1185">Reference proteome</keyword>
<keyword evidence="4 11" id="KW-0808">Transferase</keyword>
<evidence type="ECO:0000256" key="3">
    <source>
        <dbReference type="ARBA" id="ARBA00022676"/>
    </source>
</evidence>
<feature type="transmembrane region" description="Helical" evidence="9">
    <location>
        <begin position="323"/>
        <end position="344"/>
    </location>
</feature>
<feature type="transmembrane region" description="Helical" evidence="9">
    <location>
        <begin position="237"/>
        <end position="260"/>
    </location>
</feature>
<dbReference type="AlphaFoldDB" id="A0A518N674"/>
<evidence type="ECO:0000313" key="11">
    <source>
        <dbReference type="EMBL" id="QDW67414.1"/>
    </source>
</evidence>
<gene>
    <name evidence="11" type="ORF">FPZ22_11430</name>
</gene>
<feature type="transmembrane region" description="Helical" evidence="9">
    <location>
        <begin position="102"/>
        <end position="123"/>
    </location>
</feature>
<comment type="subcellular location">
    <subcellularLocation>
        <location evidence="1">Cell membrane</location>
        <topology evidence="1">Multi-pass membrane protein</topology>
    </subcellularLocation>
</comment>
<dbReference type="OrthoDB" id="7167895at2"/>
<dbReference type="InterPro" id="IPR050297">
    <property type="entry name" value="LipidA_mod_glycosyltrf_83"/>
</dbReference>
<proteinExistence type="predicted"/>
<sequence length="629" mass="67893">MRDKFDARAIFVALWCALLLLKAAVAVRLPLFVDEAFYWQESRHLAWAYSDLPGLTAWLIRIGTWAFGEGTLALRMPFLLLASLVPWLVVRITAREVGEREGWVAGIAALLLPLSGTLGLMALPDTAMVLAALMCLDAGTRLLRGVDYGVALQLAAGLAIGALSHYRFAAVIAVGVVALLVLPQGRQALRDPRLWIAIAFGAAAWTPLLAWNFENAEAGLRFQLVDRHPWAWHPDGAWFIAIQALLATPLLFAALLWAGWRGMRDPRAPLRFIALSGGLVVLGFFLLGFFADTERVSFHWPLPGLIALLPLLPAALRRWPRWLRAFTWAGAAIGLAAVLGYYALVSMPELRARTAALKWYPSNFAGWDVLADAVREELAAMPADTVLVADNFKIGAELGFALDDPRIPVLDHPLNRNHGRAPQLQLWGLQLDGRAELAGRPALLVVGATDVKFRALLGRYQWVCERMGSLPASRVVNADRGAQRFVLARIPAAAPASGGCVTPTLAHIDAPAPDAEVAGRFEVVGWAVKDVAGIESVVVTLDGRPVARARYGLANAWVGEFLQGGSRDPSHPDVAFTATVDATGLSPGRHWLGLEITGRDGSVERWAERPVRVGPARPDAASGGGSTSP</sequence>
<keyword evidence="5 9" id="KW-0812">Transmembrane</keyword>
<evidence type="ECO:0000256" key="9">
    <source>
        <dbReference type="SAM" id="Phobius"/>
    </source>
</evidence>
<evidence type="ECO:0000259" key="10">
    <source>
        <dbReference type="Pfam" id="PF13231"/>
    </source>
</evidence>
<dbReference type="KEGG" id="lug:FPZ22_11430"/>
<keyword evidence="7 9" id="KW-0472">Membrane</keyword>
<dbReference type="GO" id="GO:0005886">
    <property type="term" value="C:plasma membrane"/>
    <property type="evidence" value="ECO:0007669"/>
    <property type="project" value="UniProtKB-SubCell"/>
</dbReference>
<accession>A0A518N674</accession>
<evidence type="ECO:0000256" key="7">
    <source>
        <dbReference type="ARBA" id="ARBA00023136"/>
    </source>
</evidence>
<feature type="transmembrane region" description="Helical" evidence="9">
    <location>
        <begin position="194"/>
        <end position="213"/>
    </location>
</feature>
<feature type="transmembrane region" description="Helical" evidence="9">
    <location>
        <begin position="297"/>
        <end position="316"/>
    </location>
</feature>
<name>A0A518N674_9GAMM</name>
<feature type="region of interest" description="Disordered" evidence="8">
    <location>
        <begin position="608"/>
        <end position="629"/>
    </location>
</feature>
<reference evidence="11 12" key="1">
    <citation type="submission" date="2019-07" db="EMBL/GenBank/DDBJ databases">
        <title>Full genome sequence of Luteimonas sp. Gr-4.</title>
        <authorList>
            <person name="Im W.-T."/>
        </authorList>
    </citation>
    <scope>NUCLEOTIDE SEQUENCE [LARGE SCALE GENOMIC DNA]</scope>
    <source>
        <strain evidence="11 12">Gr-4</strain>
    </source>
</reference>
<dbReference type="RefSeq" id="WP_144893079.1">
    <property type="nucleotide sequence ID" value="NZ_CP042218.1"/>
</dbReference>
<keyword evidence="3" id="KW-0328">Glycosyltransferase</keyword>
<evidence type="ECO:0000313" key="12">
    <source>
        <dbReference type="Proteomes" id="UP000316584"/>
    </source>
</evidence>
<dbReference type="InterPro" id="IPR038731">
    <property type="entry name" value="RgtA/B/C-like"/>
</dbReference>
<dbReference type="GO" id="GO:0009103">
    <property type="term" value="P:lipopolysaccharide biosynthetic process"/>
    <property type="evidence" value="ECO:0007669"/>
    <property type="project" value="UniProtKB-ARBA"/>
</dbReference>
<dbReference type="GO" id="GO:0016763">
    <property type="term" value="F:pentosyltransferase activity"/>
    <property type="evidence" value="ECO:0007669"/>
    <property type="project" value="TreeGrafter"/>
</dbReference>
<evidence type="ECO:0000256" key="8">
    <source>
        <dbReference type="SAM" id="MobiDB-lite"/>
    </source>
</evidence>
<keyword evidence="6 9" id="KW-1133">Transmembrane helix</keyword>
<evidence type="ECO:0000256" key="5">
    <source>
        <dbReference type="ARBA" id="ARBA00022692"/>
    </source>
</evidence>
<keyword evidence="2" id="KW-1003">Cell membrane</keyword>
<evidence type="ECO:0000256" key="4">
    <source>
        <dbReference type="ARBA" id="ARBA00022679"/>
    </source>
</evidence>
<dbReference type="Proteomes" id="UP000316584">
    <property type="component" value="Chromosome"/>
</dbReference>
<evidence type="ECO:0000256" key="2">
    <source>
        <dbReference type="ARBA" id="ARBA00022475"/>
    </source>
</evidence>
<dbReference type="EMBL" id="CP042218">
    <property type="protein sequence ID" value="QDW67414.1"/>
    <property type="molecule type" value="Genomic_DNA"/>
</dbReference>
<dbReference type="Pfam" id="PF13231">
    <property type="entry name" value="PMT_2"/>
    <property type="match status" value="1"/>
</dbReference>
<protein>
    <submittedName>
        <fullName evidence="11">Glycosyltransferase family 39 protein</fullName>
    </submittedName>
</protein>